<sequence length="269" mass="29177">MLLPLYQVDAFSDRPFAGNPAAVCPLTEWLPEATMRAIAAENNLAETAFFVPKAGAEGEYEIRWFTPAVEVELCGHATLASAHVLYRHLNFQPEEIVFHSKSGPLRVSRAENGMLTLDFPARPPKPLAQHPDGLVDGLGATPLALLAGPDLVCLFASEAEVRALRPNQARLAEVEFRGIIATAPGTNGIDFVSRFFGPRVGVPEDPVTGSAHTTLVPYWAEQLGKTSLRARQVSARGGELWCELRGERVLMSGHAVTYLKGEIELGELN</sequence>
<dbReference type="Proteomes" id="UP000199249">
    <property type="component" value="Unassembled WGS sequence"/>
</dbReference>
<dbReference type="OrthoDB" id="9788221at2"/>
<accession>A0A1H3B202</accession>
<dbReference type="GO" id="GO:0005737">
    <property type="term" value="C:cytoplasm"/>
    <property type="evidence" value="ECO:0007669"/>
    <property type="project" value="TreeGrafter"/>
</dbReference>
<keyword evidence="2" id="KW-0413">Isomerase</keyword>
<dbReference type="RefSeq" id="WP_092736836.1">
    <property type="nucleotide sequence ID" value="NZ_FNOV01000001.1"/>
</dbReference>
<name>A0A1H3B202_9BACT</name>
<protein>
    <submittedName>
        <fullName evidence="4">Phenazine biosynthesis protein PhzF family</fullName>
    </submittedName>
</protein>
<feature type="active site" evidence="3">
    <location>
        <position position="46"/>
    </location>
</feature>
<dbReference type="AlphaFoldDB" id="A0A1H3B202"/>
<gene>
    <name evidence="4" type="ORF">SAMN04488069_101133</name>
</gene>
<dbReference type="NCBIfam" id="TIGR00654">
    <property type="entry name" value="PhzF_family"/>
    <property type="match status" value="1"/>
</dbReference>
<dbReference type="Gene3D" id="3.10.310.10">
    <property type="entry name" value="Diaminopimelate Epimerase, Chain A, domain 1"/>
    <property type="match status" value="2"/>
</dbReference>
<dbReference type="STRING" id="651662.SAMN04488069_101133"/>
<evidence type="ECO:0000256" key="2">
    <source>
        <dbReference type="ARBA" id="ARBA00023235"/>
    </source>
</evidence>
<keyword evidence="5" id="KW-1185">Reference proteome</keyword>
<reference evidence="5" key="1">
    <citation type="submission" date="2016-10" db="EMBL/GenBank/DDBJ databases">
        <authorList>
            <person name="Varghese N."/>
            <person name="Submissions S."/>
        </authorList>
    </citation>
    <scope>NUCLEOTIDE SEQUENCE [LARGE SCALE GENOMIC DNA]</scope>
    <source>
        <strain evidence="5">CGMCC 1.8975</strain>
    </source>
</reference>
<dbReference type="PIRSF" id="PIRSF016184">
    <property type="entry name" value="PhzC_PhzF"/>
    <property type="match status" value="1"/>
</dbReference>
<evidence type="ECO:0000256" key="1">
    <source>
        <dbReference type="ARBA" id="ARBA00008270"/>
    </source>
</evidence>
<dbReference type="EMBL" id="FNOV01000001">
    <property type="protein sequence ID" value="SDX36030.1"/>
    <property type="molecule type" value="Genomic_DNA"/>
</dbReference>
<dbReference type="InterPro" id="IPR003719">
    <property type="entry name" value="Phenazine_PhzF-like"/>
</dbReference>
<dbReference type="Pfam" id="PF02567">
    <property type="entry name" value="PhzC-PhzF"/>
    <property type="match status" value="1"/>
</dbReference>
<dbReference type="PANTHER" id="PTHR13774">
    <property type="entry name" value="PHENAZINE BIOSYNTHESIS PROTEIN"/>
    <property type="match status" value="1"/>
</dbReference>
<evidence type="ECO:0000313" key="5">
    <source>
        <dbReference type="Proteomes" id="UP000199249"/>
    </source>
</evidence>
<evidence type="ECO:0000313" key="4">
    <source>
        <dbReference type="EMBL" id="SDX36030.1"/>
    </source>
</evidence>
<comment type="similarity">
    <text evidence="1">Belongs to the PhzF family.</text>
</comment>
<dbReference type="PANTHER" id="PTHR13774:SF17">
    <property type="entry name" value="PHENAZINE BIOSYNTHESIS-LIKE DOMAIN-CONTAINING PROTEIN"/>
    <property type="match status" value="1"/>
</dbReference>
<dbReference type="GO" id="GO:0016853">
    <property type="term" value="F:isomerase activity"/>
    <property type="evidence" value="ECO:0007669"/>
    <property type="project" value="UniProtKB-KW"/>
</dbReference>
<dbReference type="SUPFAM" id="SSF54506">
    <property type="entry name" value="Diaminopimelate epimerase-like"/>
    <property type="match status" value="1"/>
</dbReference>
<organism evidence="4 5">
    <name type="scientific">Hymenobacter psychrophilus</name>
    <dbReference type="NCBI Taxonomy" id="651662"/>
    <lineage>
        <taxon>Bacteria</taxon>
        <taxon>Pseudomonadati</taxon>
        <taxon>Bacteroidota</taxon>
        <taxon>Cytophagia</taxon>
        <taxon>Cytophagales</taxon>
        <taxon>Hymenobacteraceae</taxon>
        <taxon>Hymenobacter</taxon>
    </lineage>
</organism>
<evidence type="ECO:0000256" key="3">
    <source>
        <dbReference type="PIRSR" id="PIRSR016184-1"/>
    </source>
</evidence>
<proteinExistence type="inferred from homology"/>